<name>A0AA46TI05_9ACTN</name>
<organism evidence="1 2">
    <name type="scientific">Solicola gregarius</name>
    <dbReference type="NCBI Taxonomy" id="2908642"/>
    <lineage>
        <taxon>Bacteria</taxon>
        <taxon>Bacillati</taxon>
        <taxon>Actinomycetota</taxon>
        <taxon>Actinomycetes</taxon>
        <taxon>Propionibacteriales</taxon>
        <taxon>Nocardioidaceae</taxon>
        <taxon>Solicola</taxon>
    </lineage>
</organism>
<reference evidence="1" key="1">
    <citation type="submission" date="2022-01" db="EMBL/GenBank/DDBJ databases">
        <title>Nocardioidaceae gen. sp. A5X3R13.</title>
        <authorList>
            <person name="Lopez Marin M.A."/>
            <person name="Uhlik O."/>
        </authorList>
    </citation>
    <scope>NUCLEOTIDE SEQUENCE</scope>
    <source>
        <strain evidence="1">A5X3R13</strain>
    </source>
</reference>
<evidence type="ECO:0000313" key="2">
    <source>
        <dbReference type="Proteomes" id="UP001164390"/>
    </source>
</evidence>
<accession>A0AA46TI05</accession>
<sequence>MPGTGSGARAWLRSHSVAASAAGAAGRWIAANPIGGRERWQRTNFAGKTVSLLGGPSAVVGLVAGSVAQRRFGTAAGLSAIGAVGAYDDLYGDSATKGVRGHLSALRGGVVTSGVVKLGVVSAAGVLIARGESSPTRSTVSLLRDGALVAGAANIVNLLDLRPGRAYKAALPAAALPSGGSIGGVITAGIGDDLRGRTMLGDCGSNALGAAIGAAVVRDTPPLVRWAGLAAVVGLTYASERTSFSEFIAKHPMLDRIDRAGRDW</sequence>
<dbReference type="EMBL" id="CP094970">
    <property type="protein sequence ID" value="UYM05192.1"/>
    <property type="molecule type" value="Genomic_DNA"/>
</dbReference>
<protein>
    <submittedName>
        <fullName evidence="1">Uncharacterized protein</fullName>
    </submittedName>
</protein>
<dbReference type="KEGG" id="sgrg:L0C25_22170"/>
<gene>
    <name evidence="1" type="ORF">L0C25_22170</name>
</gene>
<proteinExistence type="predicted"/>
<keyword evidence="2" id="KW-1185">Reference proteome</keyword>
<dbReference type="RefSeq" id="WP_271633979.1">
    <property type="nucleotide sequence ID" value="NZ_CP094970.1"/>
</dbReference>
<dbReference type="AlphaFoldDB" id="A0AA46TI05"/>
<evidence type="ECO:0000313" key="1">
    <source>
        <dbReference type="EMBL" id="UYM05192.1"/>
    </source>
</evidence>
<dbReference type="Proteomes" id="UP001164390">
    <property type="component" value="Chromosome"/>
</dbReference>